<dbReference type="RefSeq" id="YP_009786385.1">
    <property type="nucleotide sequence ID" value="NC_047768.1"/>
</dbReference>
<evidence type="ECO:0000313" key="3">
    <source>
        <dbReference type="Proteomes" id="UP000222126"/>
    </source>
</evidence>
<keyword evidence="3" id="KW-1185">Reference proteome</keyword>
<feature type="region of interest" description="Disordered" evidence="1">
    <location>
        <begin position="258"/>
        <end position="299"/>
    </location>
</feature>
<feature type="region of interest" description="Disordered" evidence="1">
    <location>
        <begin position="1"/>
        <end position="31"/>
    </location>
</feature>
<name>A0A1B1IY19_9CAUD</name>
<dbReference type="EMBL" id="KX397280">
    <property type="protein sequence ID" value="ANS06221.1"/>
    <property type="molecule type" value="Genomic_DNA"/>
</dbReference>
<proteinExistence type="predicted"/>
<dbReference type="GeneID" id="54976461"/>
<evidence type="ECO:0000313" key="2">
    <source>
        <dbReference type="EMBL" id="ANS06221.1"/>
    </source>
</evidence>
<sequence>MNNDKLLGQVNKSVEKGTVQDQTEDKGGFERELTPVGKYPARFVGYVEVGKRDGNMYNGKKKAPSQKAYAYFELVSKKLAQEIEVDGVKKTIYPVHREMLDVKQGDKANLTKLFKQMAAGRANLTHIAQMLGEPFFVEIVHQDKGEGDSKKTYENARDKDRGWLITPPIKDDVDGDGEVTQVKVRMKEQTVPIKLLLWGDPTPEQWDSIKGHPYEYKDGEVEKTCEGGYLQHICMTQAIDFEGSALQAMLAGGALGDVLDDEVDAEPEDEVDAEPDELGDAEAEDLGDPLDDLDDEIPY</sequence>
<organism evidence="2 3">
    <name type="scientific">Phage MedPE-SWcel-C56</name>
    <dbReference type="NCBI Taxonomy" id="1871314"/>
    <lineage>
        <taxon>Viruses</taxon>
        <taxon>Duplodnaviria</taxon>
        <taxon>Heunggongvirae</taxon>
        <taxon>Uroviricota</taxon>
        <taxon>Caudoviricetes</taxon>
        <taxon>Autographivirales</taxon>
        <taxon>Kafavirus</taxon>
        <taxon>Kafavirus SWcelC56</taxon>
    </lineage>
</organism>
<reference evidence="2 3" key="1">
    <citation type="submission" date="2016-06" db="EMBL/GenBank/DDBJ databases">
        <title>Not all particles are equal: the selective enrichment of particle-associated bacteria from the Mediterranean Sea.</title>
        <authorList>
            <person name="Lopez-Perez M."/>
            <person name="Kimes N.E."/>
            <person name="Haro-Moreno J.M."/>
            <person name="Rodriguez-Valera F."/>
        </authorList>
    </citation>
    <scope>NUCLEOTIDE SEQUENCE [LARGE SCALE GENOMIC DNA]</scope>
</reference>
<dbReference type="KEGG" id="vg:54976461"/>
<evidence type="ECO:0000256" key="1">
    <source>
        <dbReference type="SAM" id="MobiDB-lite"/>
    </source>
</evidence>
<protein>
    <submittedName>
        <fullName evidence="2">Uncharacterized protein</fullName>
    </submittedName>
</protein>
<accession>A0A1B1IY19</accession>
<dbReference type="Proteomes" id="UP000222126">
    <property type="component" value="Segment"/>
</dbReference>